<evidence type="ECO:0000256" key="1">
    <source>
        <dbReference type="SAM" id="MobiDB-lite"/>
    </source>
</evidence>
<comment type="caution">
    <text evidence="3">The sequence shown here is derived from an EMBL/GenBank/DDBJ whole genome shotgun (WGS) entry which is preliminary data.</text>
</comment>
<feature type="domain" description="SIP-like Rossmann fold" evidence="2">
    <location>
        <begin position="28"/>
        <end position="173"/>
    </location>
</feature>
<dbReference type="PANTHER" id="PTHR30157">
    <property type="entry name" value="FERRIC REDUCTASE, NADPH-DEPENDENT"/>
    <property type="match status" value="1"/>
</dbReference>
<evidence type="ECO:0000313" key="4">
    <source>
        <dbReference type="Proteomes" id="UP001157017"/>
    </source>
</evidence>
<dbReference type="InterPro" id="IPR039374">
    <property type="entry name" value="SIP_fam"/>
</dbReference>
<evidence type="ECO:0000259" key="2">
    <source>
        <dbReference type="Pfam" id="PF04954"/>
    </source>
</evidence>
<dbReference type="Gene3D" id="3.40.50.80">
    <property type="entry name" value="Nucleotide-binding domain of ferredoxin-NADP reductase (FNR) module"/>
    <property type="match status" value="1"/>
</dbReference>
<proteinExistence type="predicted"/>
<dbReference type="InterPro" id="IPR007037">
    <property type="entry name" value="SIP_rossman_dom"/>
</dbReference>
<accession>A0ABQ6JNC7</accession>
<sequence length="177" mass="18680">MTLLGPNARNESGGTPPGIEWRPPADTRRVLLAGDETALPAVASVLESLAATRPGVTGHALVEVAGAADVLPLAAPSGVRVVWCPRDGRPRGAALAAALHEVLDAPTAARPSTPLADVDVDHEVLWETGEGAQGWYGWLAGEAAMVRGLRRHLVQERGVDRRSVTFMGYWREGRAEG</sequence>
<name>A0ABQ6JNC7_9ACTN</name>
<evidence type="ECO:0000313" key="3">
    <source>
        <dbReference type="EMBL" id="GMA88839.1"/>
    </source>
</evidence>
<dbReference type="Proteomes" id="UP001157017">
    <property type="component" value="Unassembled WGS sequence"/>
</dbReference>
<organism evidence="3 4">
    <name type="scientific">Angustibacter aerolatus</name>
    <dbReference type="NCBI Taxonomy" id="1162965"/>
    <lineage>
        <taxon>Bacteria</taxon>
        <taxon>Bacillati</taxon>
        <taxon>Actinomycetota</taxon>
        <taxon>Actinomycetes</taxon>
        <taxon>Kineosporiales</taxon>
        <taxon>Kineosporiaceae</taxon>
    </lineage>
</organism>
<dbReference type="Pfam" id="PF04954">
    <property type="entry name" value="SIP"/>
    <property type="match status" value="1"/>
</dbReference>
<dbReference type="InterPro" id="IPR039261">
    <property type="entry name" value="FNR_nucleotide-bd"/>
</dbReference>
<dbReference type="PANTHER" id="PTHR30157:SF0">
    <property type="entry name" value="NADPH-DEPENDENT FERRIC-CHELATE REDUCTASE"/>
    <property type="match status" value="1"/>
</dbReference>
<feature type="region of interest" description="Disordered" evidence="1">
    <location>
        <begin position="1"/>
        <end position="23"/>
    </location>
</feature>
<reference evidence="4" key="1">
    <citation type="journal article" date="2019" name="Int. J. Syst. Evol. Microbiol.">
        <title>The Global Catalogue of Microorganisms (GCM) 10K type strain sequencing project: providing services to taxonomists for standard genome sequencing and annotation.</title>
        <authorList>
            <consortium name="The Broad Institute Genomics Platform"/>
            <consortium name="The Broad Institute Genome Sequencing Center for Infectious Disease"/>
            <person name="Wu L."/>
            <person name="Ma J."/>
        </authorList>
    </citation>
    <scope>NUCLEOTIDE SEQUENCE [LARGE SCALE GENOMIC DNA]</scope>
    <source>
        <strain evidence="4">NBRC 108730</strain>
    </source>
</reference>
<dbReference type="CDD" id="cd06193">
    <property type="entry name" value="siderophore_interacting"/>
    <property type="match status" value="1"/>
</dbReference>
<gene>
    <name evidence="3" type="ORF">GCM10025868_40890</name>
</gene>
<dbReference type="EMBL" id="BSUZ01000001">
    <property type="protein sequence ID" value="GMA88839.1"/>
    <property type="molecule type" value="Genomic_DNA"/>
</dbReference>
<keyword evidence="4" id="KW-1185">Reference proteome</keyword>
<protein>
    <recommendedName>
        <fullName evidence="2">SIP-like Rossmann fold domain-containing protein</fullName>
    </recommendedName>
</protein>